<reference evidence="1" key="1">
    <citation type="submission" date="2017-04" db="EMBL/GenBank/DDBJ databases">
        <authorList>
            <person name="Afonso C.L."/>
            <person name="Miller P.J."/>
            <person name="Scott M.A."/>
            <person name="Spackman E."/>
            <person name="Goraichik I."/>
            <person name="Dimitrov K.M."/>
            <person name="Suarez D.L."/>
            <person name="Swayne D.E."/>
        </authorList>
    </citation>
    <scope>NUCLEOTIDE SEQUENCE [LARGE SCALE GENOMIC DNA]</scope>
    <source>
        <strain evidence="1">DSM 21500</strain>
    </source>
</reference>
<dbReference type="AlphaFoldDB" id="A0A1W1Z421"/>
<dbReference type="RefSeq" id="WP_084099247.1">
    <property type="nucleotide sequence ID" value="NZ_FWXK01000005.1"/>
</dbReference>
<dbReference type="STRING" id="371602.SAMN04487984_1125"/>
<evidence type="ECO:0000313" key="2">
    <source>
        <dbReference type="Proteomes" id="UP000243884"/>
    </source>
</evidence>
<evidence type="ECO:0000313" key="1">
    <source>
        <dbReference type="EMBL" id="SMC43195.1"/>
    </source>
</evidence>
<accession>A0A1W1Z421</accession>
<dbReference type="Proteomes" id="UP000243884">
    <property type="component" value="Unassembled WGS sequence"/>
</dbReference>
<keyword evidence="2" id="KW-1185">Reference proteome</keyword>
<protein>
    <submittedName>
        <fullName evidence="1">Uncharacterized protein</fullName>
    </submittedName>
</protein>
<dbReference type="EMBL" id="FWXK01000005">
    <property type="protein sequence ID" value="SMC43195.1"/>
    <property type="molecule type" value="Genomic_DNA"/>
</dbReference>
<proteinExistence type="predicted"/>
<organism evidence="1 2">
    <name type="scientific">Aerococcus suis</name>
    <dbReference type="NCBI Taxonomy" id="371602"/>
    <lineage>
        <taxon>Bacteria</taxon>
        <taxon>Bacillati</taxon>
        <taxon>Bacillota</taxon>
        <taxon>Bacilli</taxon>
        <taxon>Lactobacillales</taxon>
        <taxon>Aerococcaceae</taxon>
        <taxon>Aerococcus</taxon>
    </lineage>
</organism>
<dbReference type="OrthoDB" id="2135964at2"/>
<gene>
    <name evidence="1" type="ORF">SAMN04487984_1125</name>
</gene>
<sequence>MTTISVLSVRFMFSKKDKTTIYPMLEKVVDVLNPLFSRQIKTSVEVNPFNQAEWQWVFTNPSSAWLYYRLLAQFIYPVNCYAAIGVAKQNEDVLFYEQAMEYSRNALDQSLSFDYPIALYHANYLEDGITNMLLQQWAQLKHQQAPVQSVVQFLYELQLPIYMLEKLQPRPWPRQQIQEIFMLKGTLFDQIKKLNGINTIDFSTAKTENWLELVQNIQVDKVYFSGLYQKGYATKIAQMLGMTRQNIDYHLQHGEIATERHLAAAIAIQLDREWHMM</sequence>
<name>A0A1W1Z421_9LACT</name>